<feature type="coiled-coil region" evidence="1">
    <location>
        <begin position="100"/>
        <end position="134"/>
    </location>
</feature>
<dbReference type="OMA" id="KEENWIR"/>
<evidence type="ECO:0000313" key="3">
    <source>
        <dbReference type="Proteomes" id="UP000472262"/>
    </source>
</evidence>
<name>A0A672R6X6_SINGR</name>
<keyword evidence="3" id="KW-1185">Reference proteome</keyword>
<proteinExistence type="predicted"/>
<reference evidence="2" key="1">
    <citation type="submission" date="2025-08" db="UniProtKB">
        <authorList>
            <consortium name="Ensembl"/>
        </authorList>
    </citation>
    <scope>IDENTIFICATION</scope>
</reference>
<protein>
    <recommendedName>
        <fullName evidence="4">THAP-type domain-containing protein</fullName>
    </recommendedName>
</protein>
<reference evidence="2" key="2">
    <citation type="submission" date="2025-09" db="UniProtKB">
        <authorList>
            <consortium name="Ensembl"/>
        </authorList>
    </citation>
    <scope>IDENTIFICATION</scope>
</reference>
<keyword evidence="1" id="KW-0175">Coiled coil</keyword>
<organism evidence="2 3">
    <name type="scientific">Sinocyclocheilus grahami</name>
    <name type="common">Dianchi golden-line fish</name>
    <name type="synonym">Barbus grahami</name>
    <dbReference type="NCBI Taxonomy" id="75366"/>
    <lineage>
        <taxon>Eukaryota</taxon>
        <taxon>Metazoa</taxon>
        <taxon>Chordata</taxon>
        <taxon>Craniata</taxon>
        <taxon>Vertebrata</taxon>
        <taxon>Euteleostomi</taxon>
        <taxon>Actinopterygii</taxon>
        <taxon>Neopterygii</taxon>
        <taxon>Teleostei</taxon>
        <taxon>Ostariophysi</taxon>
        <taxon>Cypriniformes</taxon>
        <taxon>Cyprinidae</taxon>
        <taxon>Cyprininae</taxon>
        <taxon>Sinocyclocheilus</taxon>
    </lineage>
</organism>
<dbReference type="Proteomes" id="UP000472262">
    <property type="component" value="Unassembled WGS sequence"/>
</dbReference>
<dbReference type="Ensembl" id="ENSSGRT00000089921.1">
    <property type="protein sequence ID" value="ENSSGRP00000084445.1"/>
    <property type="gene ID" value="ENSSGRG00000042603.1"/>
</dbReference>
<evidence type="ECO:0000256" key="1">
    <source>
        <dbReference type="SAM" id="Coils"/>
    </source>
</evidence>
<sequence>MSGICCVVGCNNSRQRNPELQFYSIPNLSLTQMCVKNDNPLSPDYVPSIFAHISAEQRQKSIYANLSFEHTQQMKRKRTEALPDTDRETVVPHIVGPCSNAACQATVEALKNECTRLRAEVHRLKGKVDELSLNEEETMTWYRNSQAFQAMQK</sequence>
<accession>A0A672R6X6</accession>
<dbReference type="InParanoid" id="A0A672R6X6"/>
<evidence type="ECO:0000313" key="2">
    <source>
        <dbReference type="Ensembl" id="ENSSGRP00000084445.1"/>
    </source>
</evidence>
<evidence type="ECO:0008006" key="4">
    <source>
        <dbReference type="Google" id="ProtNLM"/>
    </source>
</evidence>
<dbReference type="AlphaFoldDB" id="A0A672R6X6"/>